<dbReference type="Gene3D" id="2.70.70.10">
    <property type="entry name" value="Glucose Permease (Domain IIA)"/>
    <property type="match status" value="1"/>
</dbReference>
<comment type="caution">
    <text evidence="3">The sequence shown here is derived from an EMBL/GenBank/DDBJ whole genome shotgun (WGS) entry which is preliminary data.</text>
</comment>
<evidence type="ECO:0000259" key="2">
    <source>
        <dbReference type="PROSITE" id="PS51272"/>
    </source>
</evidence>
<sequence>MRKKYIRNKKDFYFIKAIKSIWAFNLILILYYVSTIYWLQFIKSSVLEYSNVVSDKFDWTTYPIAYVPNWLKSKNTNKSLEFEDEKFSIEDFVEIPKYDTDLLSDDSWKNKDAIMARYEYPVVYMWSYRLNYIEFDGSHPWIDIRAPIWTPVLSIANWVVIKTKHAENWDWKYVIIRHDNVNVDWSIETLYSNYLHLSEIFAVEWTKIKKWEILWKVWMTWITTTPHLHLQIDKKVAPFHPFWPYTFKEASSISLDFFSAVNVWLWKENAIAMTTHPLEFVQDNINSVNSFNSAWEDLTISDQIQTSTNEVQKNLWPQVWIKTNTVATISNVNSVITNVKPVEIQPKKLENWQIFYDIPLNSKFYNATKYLHGAWITKWYSNWNFWVNDSISRWEALIFIFKTYNIKLDSNTKLTFRDIDNNSFIAPYLRKALDLWFISANPKFRQDDKVTRAEFITMLIKASWKPINTSTVWYFKDIKNTDWYTPYANTFVKLFPSWANWWQFQPNSLFNRWQISLILYAVKKS</sequence>
<dbReference type="InterPro" id="IPR016047">
    <property type="entry name" value="M23ase_b-sheet_dom"/>
</dbReference>
<keyword evidence="1" id="KW-0472">Membrane</keyword>
<evidence type="ECO:0000256" key="1">
    <source>
        <dbReference type="SAM" id="Phobius"/>
    </source>
</evidence>
<organism evidence="3">
    <name type="scientific">uncultured bacterium</name>
    <name type="common">gcode 4</name>
    <dbReference type="NCBI Taxonomy" id="1234023"/>
    <lineage>
        <taxon>Bacteria</taxon>
        <taxon>environmental samples</taxon>
    </lineage>
</organism>
<dbReference type="EMBL" id="AMFJ01000948">
    <property type="protein sequence ID" value="EKE26114.1"/>
    <property type="molecule type" value="Genomic_DNA"/>
</dbReference>
<proteinExistence type="predicted"/>
<feature type="domain" description="SLH" evidence="2">
    <location>
        <begin position="412"/>
        <end position="473"/>
    </location>
</feature>
<accession>K2G7S4</accession>
<dbReference type="CDD" id="cd12797">
    <property type="entry name" value="M23_peptidase"/>
    <property type="match status" value="1"/>
</dbReference>
<dbReference type="InterPro" id="IPR011055">
    <property type="entry name" value="Dup_hybrid_motif"/>
</dbReference>
<name>K2G7S4_9BACT</name>
<dbReference type="PROSITE" id="PS51272">
    <property type="entry name" value="SLH"/>
    <property type="match status" value="1"/>
</dbReference>
<dbReference type="InterPro" id="IPR001119">
    <property type="entry name" value="SLH_dom"/>
</dbReference>
<evidence type="ECO:0000313" key="3">
    <source>
        <dbReference type="EMBL" id="EKE26114.1"/>
    </source>
</evidence>
<keyword evidence="1" id="KW-0812">Transmembrane</keyword>
<dbReference type="AlphaFoldDB" id="K2G7S4"/>
<protein>
    <submittedName>
        <fullName evidence="3">M23 peptidase protein</fullName>
    </submittedName>
</protein>
<feature type="transmembrane region" description="Helical" evidence="1">
    <location>
        <begin position="21"/>
        <end position="39"/>
    </location>
</feature>
<keyword evidence="1" id="KW-1133">Transmembrane helix</keyword>
<dbReference type="SUPFAM" id="SSF51261">
    <property type="entry name" value="Duplicated hybrid motif"/>
    <property type="match status" value="1"/>
</dbReference>
<gene>
    <name evidence="3" type="ORF">ACD_4C00432G0002</name>
</gene>
<reference evidence="3" key="1">
    <citation type="journal article" date="2012" name="Science">
        <title>Fermentation, hydrogen, and sulfur metabolism in multiple uncultivated bacterial phyla.</title>
        <authorList>
            <person name="Wrighton K.C."/>
            <person name="Thomas B.C."/>
            <person name="Sharon I."/>
            <person name="Miller C.S."/>
            <person name="Castelle C.J."/>
            <person name="VerBerkmoes N.C."/>
            <person name="Wilkins M.J."/>
            <person name="Hettich R.L."/>
            <person name="Lipton M.S."/>
            <person name="Williams K.H."/>
            <person name="Long P.E."/>
            <person name="Banfield J.F."/>
        </authorList>
    </citation>
    <scope>NUCLEOTIDE SEQUENCE [LARGE SCALE GENOMIC DNA]</scope>
</reference>
<dbReference type="Pfam" id="PF01551">
    <property type="entry name" value="Peptidase_M23"/>
    <property type="match status" value="1"/>
</dbReference>